<feature type="transmembrane region" description="Helical" evidence="2">
    <location>
        <begin position="290"/>
        <end position="312"/>
    </location>
</feature>
<evidence type="ECO:0000256" key="1">
    <source>
        <dbReference type="SAM" id="MobiDB-lite"/>
    </source>
</evidence>
<feature type="region of interest" description="Disordered" evidence="1">
    <location>
        <begin position="159"/>
        <end position="266"/>
    </location>
</feature>
<accession>A0A3P7M380</accession>
<reference evidence="3 4" key="1">
    <citation type="submission" date="2018-11" db="EMBL/GenBank/DDBJ databases">
        <authorList>
            <consortium name="Pathogen Informatics"/>
        </authorList>
    </citation>
    <scope>NUCLEOTIDE SEQUENCE [LARGE SCALE GENOMIC DNA]</scope>
</reference>
<dbReference type="EMBL" id="UYRU01054694">
    <property type="protein sequence ID" value="VDN12771.1"/>
    <property type="molecule type" value="Genomic_DNA"/>
</dbReference>
<keyword evidence="4" id="KW-1185">Reference proteome</keyword>
<evidence type="ECO:0000256" key="2">
    <source>
        <dbReference type="SAM" id="Phobius"/>
    </source>
</evidence>
<evidence type="ECO:0000313" key="3">
    <source>
        <dbReference type="EMBL" id="VDN12771.1"/>
    </source>
</evidence>
<sequence length="392" mass="42179">RYCLGGVLRLSNKVTFTDVQVRGCCIFRPQHDFSPDSCELRLVNLNYTAASYAVAARPSSVRQLRTPRQESSNFTAFMRACADAHFEKSFSRSFISTPVVKPSPITASRTISASTPIQRRGGNLQAPSSATTAVRSLSTLLRGDLVSAASAATPCKLLAPETTPSSVSVTPKPFRTRTGLSRPRSSCQTLPLTPCSAASALSMATPAGSASRRTRLRASQEAVESIPPTVMSPGPANKEPVEQTPVRRATKQQEAPASPPSQSSPSFLGSSFTVEALDDLNFPAFSSSSLLVFVVTLCLPVVAVTSACTRFVDRQRRSQKRTPAKSLFESTAANLHFLLKHNLSLPIAHLLCARPRSPVANPSNSLVAAVLRKEQQLQMKASVLTLLRPFNR</sequence>
<dbReference type="AlphaFoldDB" id="A0A3P7M380"/>
<gene>
    <name evidence="3" type="ORF">DILT_LOCUS8602</name>
</gene>
<proteinExistence type="predicted"/>
<keyword evidence="2" id="KW-0472">Membrane</keyword>
<keyword evidence="2" id="KW-1133">Transmembrane helix</keyword>
<dbReference type="Proteomes" id="UP000281553">
    <property type="component" value="Unassembled WGS sequence"/>
</dbReference>
<keyword evidence="2" id="KW-0812">Transmembrane</keyword>
<feature type="non-terminal residue" evidence="3">
    <location>
        <position position="1"/>
    </location>
</feature>
<protein>
    <submittedName>
        <fullName evidence="3">Uncharacterized protein</fullName>
    </submittedName>
</protein>
<evidence type="ECO:0000313" key="4">
    <source>
        <dbReference type="Proteomes" id="UP000281553"/>
    </source>
</evidence>
<name>A0A3P7M380_DIBLA</name>
<dbReference type="OrthoDB" id="10549197at2759"/>
<organism evidence="3 4">
    <name type="scientific">Dibothriocephalus latus</name>
    <name type="common">Fish tapeworm</name>
    <name type="synonym">Diphyllobothrium latum</name>
    <dbReference type="NCBI Taxonomy" id="60516"/>
    <lineage>
        <taxon>Eukaryota</taxon>
        <taxon>Metazoa</taxon>
        <taxon>Spiralia</taxon>
        <taxon>Lophotrochozoa</taxon>
        <taxon>Platyhelminthes</taxon>
        <taxon>Cestoda</taxon>
        <taxon>Eucestoda</taxon>
        <taxon>Diphyllobothriidea</taxon>
        <taxon>Diphyllobothriidae</taxon>
        <taxon>Dibothriocephalus</taxon>
    </lineage>
</organism>